<accession>A0AAU9J7U5</accession>
<keyword evidence="2" id="KW-1185">Reference proteome</keyword>
<organism evidence="1 2">
    <name type="scientific">Blepharisma stoltei</name>
    <dbReference type="NCBI Taxonomy" id="1481888"/>
    <lineage>
        <taxon>Eukaryota</taxon>
        <taxon>Sar</taxon>
        <taxon>Alveolata</taxon>
        <taxon>Ciliophora</taxon>
        <taxon>Postciliodesmatophora</taxon>
        <taxon>Heterotrichea</taxon>
        <taxon>Heterotrichida</taxon>
        <taxon>Blepharismidae</taxon>
        <taxon>Blepharisma</taxon>
    </lineage>
</organism>
<comment type="caution">
    <text evidence="1">The sequence shown here is derived from an EMBL/GenBank/DDBJ whole genome shotgun (WGS) entry which is preliminary data.</text>
</comment>
<protein>
    <submittedName>
        <fullName evidence="1">Uncharacterized protein</fullName>
    </submittedName>
</protein>
<dbReference type="EMBL" id="CAJZBQ010000036">
    <property type="protein sequence ID" value="CAG9324264.1"/>
    <property type="molecule type" value="Genomic_DNA"/>
</dbReference>
<dbReference type="Proteomes" id="UP001162131">
    <property type="component" value="Unassembled WGS sequence"/>
</dbReference>
<proteinExistence type="predicted"/>
<evidence type="ECO:0000313" key="2">
    <source>
        <dbReference type="Proteomes" id="UP001162131"/>
    </source>
</evidence>
<reference evidence="1" key="1">
    <citation type="submission" date="2021-09" db="EMBL/GenBank/DDBJ databases">
        <authorList>
            <consortium name="AG Swart"/>
            <person name="Singh M."/>
            <person name="Singh A."/>
            <person name="Seah K."/>
            <person name="Emmerich C."/>
        </authorList>
    </citation>
    <scope>NUCLEOTIDE SEQUENCE</scope>
    <source>
        <strain evidence="1">ATCC30299</strain>
    </source>
</reference>
<name>A0AAU9J7U5_9CILI</name>
<dbReference type="AlphaFoldDB" id="A0AAU9J7U5"/>
<evidence type="ECO:0000313" key="1">
    <source>
        <dbReference type="EMBL" id="CAG9324264.1"/>
    </source>
</evidence>
<gene>
    <name evidence="1" type="ORF">BSTOLATCC_MIC36059</name>
</gene>
<sequence length="94" mass="11519">MQPRSLLIIRFWKLEQNTNRNSKFSTRNAKILSEIKSFILSGKMNWDKTEIFYQKINLRSDSDLFYQKTNYRSDLDQNWNIQNILQVWKIEEKK</sequence>